<comment type="similarity">
    <text evidence="1">Belongs to the sigma-70 factor family. ECF subfamily.</text>
</comment>
<dbReference type="InterPro" id="IPR013249">
    <property type="entry name" value="RNA_pol_sigma70_r4_t2"/>
</dbReference>
<evidence type="ECO:0000256" key="4">
    <source>
        <dbReference type="ARBA" id="ARBA00023163"/>
    </source>
</evidence>
<dbReference type="Pfam" id="PF04542">
    <property type="entry name" value="Sigma70_r2"/>
    <property type="match status" value="1"/>
</dbReference>
<feature type="domain" description="RNA polymerase sigma-70 region 2" evidence="5">
    <location>
        <begin position="4"/>
        <end position="53"/>
    </location>
</feature>
<dbReference type="InterPro" id="IPR036388">
    <property type="entry name" value="WH-like_DNA-bd_sf"/>
</dbReference>
<reference evidence="7 8" key="1">
    <citation type="submission" date="2018-06" db="EMBL/GenBank/DDBJ databases">
        <title>Genomic Encyclopedia of Archaeal and Bacterial Type Strains, Phase II (KMG-II): from individual species to whole genera.</title>
        <authorList>
            <person name="Goeker M."/>
        </authorList>
    </citation>
    <scope>NUCLEOTIDE SEQUENCE [LARGE SCALE GENOMIC DNA]</scope>
    <source>
        <strain evidence="7 8">DSM 13087</strain>
    </source>
</reference>
<evidence type="ECO:0000256" key="1">
    <source>
        <dbReference type="ARBA" id="ARBA00010641"/>
    </source>
</evidence>
<name>A0A2W7Q552_9RHOB</name>
<dbReference type="Proteomes" id="UP000249364">
    <property type="component" value="Unassembled WGS sequence"/>
</dbReference>
<dbReference type="Gene3D" id="1.10.10.10">
    <property type="entry name" value="Winged helix-like DNA-binding domain superfamily/Winged helix DNA-binding domain"/>
    <property type="match status" value="1"/>
</dbReference>
<evidence type="ECO:0000259" key="5">
    <source>
        <dbReference type="Pfam" id="PF04542"/>
    </source>
</evidence>
<keyword evidence="3" id="KW-0731">Sigma factor</keyword>
<keyword evidence="2" id="KW-0805">Transcription regulation</keyword>
<dbReference type="SUPFAM" id="SSF88659">
    <property type="entry name" value="Sigma3 and sigma4 domains of RNA polymerase sigma factors"/>
    <property type="match status" value="1"/>
</dbReference>
<dbReference type="AlphaFoldDB" id="A0A2W7Q552"/>
<keyword evidence="4" id="KW-0804">Transcription</keyword>
<dbReference type="SUPFAM" id="SSF88946">
    <property type="entry name" value="Sigma2 domain of RNA polymerase sigma factors"/>
    <property type="match status" value="1"/>
</dbReference>
<protein>
    <submittedName>
        <fullName evidence="7">RNA polymerase sigma-70 factor (ECF subfamily)</fullName>
    </submittedName>
</protein>
<dbReference type="Pfam" id="PF08281">
    <property type="entry name" value="Sigma70_r4_2"/>
    <property type="match status" value="1"/>
</dbReference>
<dbReference type="GO" id="GO:0003677">
    <property type="term" value="F:DNA binding"/>
    <property type="evidence" value="ECO:0007669"/>
    <property type="project" value="InterPro"/>
</dbReference>
<evidence type="ECO:0000256" key="3">
    <source>
        <dbReference type="ARBA" id="ARBA00023082"/>
    </source>
</evidence>
<dbReference type="InterPro" id="IPR013325">
    <property type="entry name" value="RNA_pol_sigma_r2"/>
</dbReference>
<evidence type="ECO:0000313" key="8">
    <source>
        <dbReference type="Proteomes" id="UP000249364"/>
    </source>
</evidence>
<dbReference type="PANTHER" id="PTHR43133">
    <property type="entry name" value="RNA POLYMERASE ECF-TYPE SIGMA FACTO"/>
    <property type="match status" value="1"/>
</dbReference>
<organism evidence="7 8">
    <name type="scientific">Roseinatronobacter thiooxidans</name>
    <dbReference type="NCBI Taxonomy" id="121821"/>
    <lineage>
        <taxon>Bacteria</taxon>
        <taxon>Pseudomonadati</taxon>
        <taxon>Pseudomonadota</taxon>
        <taxon>Alphaproteobacteria</taxon>
        <taxon>Rhodobacterales</taxon>
        <taxon>Paracoccaceae</taxon>
        <taxon>Roseinatronobacter</taxon>
    </lineage>
</organism>
<dbReference type="EMBL" id="QKZQ01000011">
    <property type="protein sequence ID" value="PZX41210.1"/>
    <property type="molecule type" value="Genomic_DNA"/>
</dbReference>
<dbReference type="STRING" id="121821.GCA_001870675_00079"/>
<dbReference type="InterPro" id="IPR013324">
    <property type="entry name" value="RNA_pol_sigma_r3/r4-like"/>
</dbReference>
<dbReference type="Gene3D" id="1.10.1740.10">
    <property type="match status" value="1"/>
</dbReference>
<dbReference type="NCBIfam" id="TIGR02937">
    <property type="entry name" value="sigma70-ECF"/>
    <property type="match status" value="1"/>
</dbReference>
<evidence type="ECO:0000259" key="6">
    <source>
        <dbReference type="Pfam" id="PF08281"/>
    </source>
</evidence>
<accession>A0A2W7Q552</accession>
<proteinExistence type="inferred from homology"/>
<feature type="domain" description="RNA polymerase sigma factor 70 region 4 type 2" evidence="6">
    <location>
        <begin position="82"/>
        <end position="131"/>
    </location>
</feature>
<dbReference type="InterPro" id="IPR007627">
    <property type="entry name" value="RNA_pol_sigma70_r2"/>
</dbReference>
<dbReference type="GO" id="GO:0006352">
    <property type="term" value="P:DNA-templated transcription initiation"/>
    <property type="evidence" value="ECO:0007669"/>
    <property type="project" value="InterPro"/>
</dbReference>
<dbReference type="PANTHER" id="PTHR43133:SF25">
    <property type="entry name" value="RNA POLYMERASE SIGMA FACTOR RFAY-RELATED"/>
    <property type="match status" value="1"/>
</dbReference>
<dbReference type="InterPro" id="IPR014284">
    <property type="entry name" value="RNA_pol_sigma-70_dom"/>
</dbReference>
<evidence type="ECO:0000256" key="2">
    <source>
        <dbReference type="ARBA" id="ARBA00023015"/>
    </source>
</evidence>
<comment type="caution">
    <text evidence="7">The sequence shown here is derived from an EMBL/GenBank/DDBJ whole genome shotgun (WGS) entry which is preliminary data.</text>
</comment>
<sequence>MLCRGRDEAEDLVQETLLRAVEYSASYKAGTNMRGWLFTIMRNCFYTNLKKRRHEHTGADQCASGSVSTPATQEWHMQGCELSQALQQLPLSYREAVVVVLVIGESYADAAHLLQCEIGTIKSRVNRGRNMLKKKLEDVPNMSAKPRWKRGPVSLCRDFSTGFPVAVQGA</sequence>
<dbReference type="GO" id="GO:0016987">
    <property type="term" value="F:sigma factor activity"/>
    <property type="evidence" value="ECO:0007669"/>
    <property type="project" value="UniProtKB-KW"/>
</dbReference>
<keyword evidence="8" id="KW-1185">Reference proteome</keyword>
<gene>
    <name evidence="7" type="ORF">LY56_02413</name>
</gene>
<dbReference type="InterPro" id="IPR039425">
    <property type="entry name" value="RNA_pol_sigma-70-like"/>
</dbReference>
<evidence type="ECO:0000313" key="7">
    <source>
        <dbReference type="EMBL" id="PZX41210.1"/>
    </source>
</evidence>